<evidence type="ECO:0000313" key="2">
    <source>
        <dbReference type="Proteomes" id="UP000233551"/>
    </source>
</evidence>
<gene>
    <name evidence="1" type="ORF">CRG98_041098</name>
</gene>
<keyword evidence="2" id="KW-1185">Reference proteome</keyword>
<dbReference type="Proteomes" id="UP000233551">
    <property type="component" value="Unassembled WGS sequence"/>
</dbReference>
<dbReference type="AlphaFoldDB" id="A0A2I0I3W7"/>
<name>A0A2I0I3W7_PUNGR</name>
<reference evidence="1 2" key="1">
    <citation type="submission" date="2017-11" db="EMBL/GenBank/DDBJ databases">
        <title>De-novo sequencing of pomegranate (Punica granatum L.) genome.</title>
        <authorList>
            <person name="Akparov Z."/>
            <person name="Amiraslanov A."/>
            <person name="Hajiyeva S."/>
            <person name="Abbasov M."/>
            <person name="Kaur K."/>
            <person name="Hamwieh A."/>
            <person name="Solovyev V."/>
            <person name="Salamov A."/>
            <person name="Braich B."/>
            <person name="Kosarev P."/>
            <person name="Mahmoud A."/>
            <person name="Hajiyev E."/>
            <person name="Babayeva S."/>
            <person name="Izzatullayeva V."/>
            <person name="Mammadov A."/>
            <person name="Mammadov A."/>
            <person name="Sharifova S."/>
            <person name="Ojaghi J."/>
            <person name="Eynullazada K."/>
            <person name="Bayramov B."/>
            <person name="Abdulazimova A."/>
            <person name="Shahmuradov I."/>
        </authorList>
    </citation>
    <scope>NUCLEOTIDE SEQUENCE [LARGE SCALE GENOMIC DNA]</scope>
    <source>
        <strain evidence="2">cv. AG2017</strain>
        <tissue evidence="1">Leaf</tissue>
    </source>
</reference>
<evidence type="ECO:0000313" key="1">
    <source>
        <dbReference type="EMBL" id="PKI38533.1"/>
    </source>
</evidence>
<organism evidence="1 2">
    <name type="scientific">Punica granatum</name>
    <name type="common">Pomegranate</name>
    <dbReference type="NCBI Taxonomy" id="22663"/>
    <lineage>
        <taxon>Eukaryota</taxon>
        <taxon>Viridiplantae</taxon>
        <taxon>Streptophyta</taxon>
        <taxon>Embryophyta</taxon>
        <taxon>Tracheophyta</taxon>
        <taxon>Spermatophyta</taxon>
        <taxon>Magnoliopsida</taxon>
        <taxon>eudicotyledons</taxon>
        <taxon>Gunneridae</taxon>
        <taxon>Pentapetalae</taxon>
        <taxon>rosids</taxon>
        <taxon>malvids</taxon>
        <taxon>Myrtales</taxon>
        <taxon>Lythraceae</taxon>
        <taxon>Punica</taxon>
    </lineage>
</organism>
<accession>A0A2I0I3W7</accession>
<sequence>MSLGTPVYGHQDNTELHGQEEGVRAVKKQGTGRGLALVGHGLPQLVVVDSGLGFALGPAGSLSRSTACSIDLQSTCYA</sequence>
<protein>
    <submittedName>
        <fullName evidence="1">Uncharacterized protein</fullName>
    </submittedName>
</protein>
<dbReference type="EMBL" id="PGOL01004080">
    <property type="protein sequence ID" value="PKI38533.1"/>
    <property type="molecule type" value="Genomic_DNA"/>
</dbReference>
<comment type="caution">
    <text evidence="1">The sequence shown here is derived from an EMBL/GenBank/DDBJ whole genome shotgun (WGS) entry which is preliminary data.</text>
</comment>
<proteinExistence type="predicted"/>